<evidence type="ECO:0000313" key="2">
    <source>
        <dbReference type="EMBL" id="MDQ2066669.1"/>
    </source>
</evidence>
<gene>
    <name evidence="2" type="ORF">Q9295_09800</name>
</gene>
<dbReference type="SUPFAM" id="SSF54909">
    <property type="entry name" value="Dimeric alpha+beta barrel"/>
    <property type="match status" value="1"/>
</dbReference>
<dbReference type="InterPro" id="IPR011008">
    <property type="entry name" value="Dimeric_a/b-barrel"/>
</dbReference>
<dbReference type="RefSeq" id="WP_306680376.1">
    <property type="nucleotide sequence ID" value="NZ_JAVDBT010000008.1"/>
</dbReference>
<proteinExistence type="predicted"/>
<dbReference type="EMBL" id="JAVDBT010000008">
    <property type="protein sequence ID" value="MDQ2066669.1"/>
    <property type="molecule type" value="Genomic_DNA"/>
</dbReference>
<organism evidence="2 3">
    <name type="scientific">Pseudogemmobacter lacusdianii</name>
    <dbReference type="NCBI Taxonomy" id="3069608"/>
    <lineage>
        <taxon>Bacteria</taxon>
        <taxon>Pseudomonadati</taxon>
        <taxon>Pseudomonadota</taxon>
        <taxon>Alphaproteobacteria</taxon>
        <taxon>Rhodobacterales</taxon>
        <taxon>Paracoccaceae</taxon>
        <taxon>Pseudogemmobacter</taxon>
    </lineage>
</organism>
<evidence type="ECO:0000313" key="3">
    <source>
        <dbReference type="Proteomes" id="UP001239680"/>
    </source>
</evidence>
<name>A0ABU0VY29_9RHOB</name>
<reference evidence="2 3" key="1">
    <citation type="submission" date="2023-08" db="EMBL/GenBank/DDBJ databases">
        <title>Characterization of two Paracoccaceae strains isolated from Phycosphere and proposal of Xinfangfangia lacusdiani sp. nov.</title>
        <authorList>
            <person name="Deng Y."/>
            <person name="Zhang Y.Q."/>
        </authorList>
    </citation>
    <scope>NUCLEOTIDE SEQUENCE [LARGE SCALE GENOMIC DNA]</scope>
    <source>
        <strain evidence="2 3">CPCC 101601</strain>
    </source>
</reference>
<comment type="caution">
    <text evidence="2">The sequence shown here is derived from an EMBL/GenBank/DDBJ whole genome shotgun (WGS) entry which is preliminary data.</text>
</comment>
<dbReference type="Proteomes" id="UP001239680">
    <property type="component" value="Unassembled WGS sequence"/>
</dbReference>
<keyword evidence="3" id="KW-1185">Reference proteome</keyword>
<dbReference type="Pfam" id="PF11695">
    <property type="entry name" value="DUF3291"/>
    <property type="match status" value="1"/>
</dbReference>
<accession>A0ABU0VY29</accession>
<evidence type="ECO:0000259" key="1">
    <source>
        <dbReference type="Pfam" id="PF11695"/>
    </source>
</evidence>
<protein>
    <submittedName>
        <fullName evidence="2">DUF3291 domain-containing protein</fullName>
    </submittedName>
</protein>
<dbReference type="InterPro" id="IPR021708">
    <property type="entry name" value="DUF3291"/>
</dbReference>
<sequence length="178" mass="20083">MTSTPTLSRDMQLAEYNFGTLAYGWEDPRTADFANGLDRVYAIAESAEGYVWRMTDEDAGRDGALESDLSDEDRAQLNHPNIAHSLSVWTSVEALEHFVWNTVHRQFYARKAEWYAAKGNGNLVLWWVPAGSHPTAAEGMSRWRHRESHGDSDHAFGWSHLKDAQLWRTKACGSVAAE</sequence>
<feature type="domain" description="DUF3291" evidence="1">
    <location>
        <begin position="13"/>
        <end position="159"/>
    </location>
</feature>